<organism evidence="6 7">
    <name type="scientific">Siphonobacter curvatus</name>
    <dbReference type="NCBI Taxonomy" id="2094562"/>
    <lineage>
        <taxon>Bacteria</taxon>
        <taxon>Pseudomonadati</taxon>
        <taxon>Bacteroidota</taxon>
        <taxon>Cytophagia</taxon>
        <taxon>Cytophagales</taxon>
        <taxon>Cytophagaceae</taxon>
        <taxon>Siphonobacter</taxon>
    </lineage>
</organism>
<dbReference type="PANTHER" id="PTHR43547">
    <property type="entry name" value="TWO-COMPONENT HISTIDINE KINASE"/>
    <property type="match status" value="1"/>
</dbReference>
<dbReference type="Proteomes" id="UP000239590">
    <property type="component" value="Unassembled WGS sequence"/>
</dbReference>
<dbReference type="Gene3D" id="2.130.10.10">
    <property type="entry name" value="YVTN repeat-like/Quinoprotein amine dehydrogenase"/>
    <property type="match status" value="3"/>
</dbReference>
<dbReference type="Pfam" id="PF07494">
    <property type="entry name" value="Reg_prop"/>
    <property type="match status" value="8"/>
</dbReference>
<comment type="caution">
    <text evidence="6">The sequence shown here is derived from an EMBL/GenBank/DDBJ whole genome shotgun (WGS) entry which is preliminary data.</text>
</comment>
<dbReference type="InterPro" id="IPR015943">
    <property type="entry name" value="WD40/YVTN_repeat-like_dom_sf"/>
</dbReference>
<sequence length="1010" mass="115723">MMKVFFLCLACFWACFGFGQSNSVFLDQYSLEEGLSQSGVNCLLKDQQGYIWLGTQNGLNRFDGHQFVTYQHQPFQANSLSNEFILSFCEDRQGHLWVGTRQGLNRFDRINGIITRYGTSYKLTVNALVEDRDGSLWIGTPNGLFRMKSTASPELDFQNLVSSSDYLLKDRVIYTLHRDSQGFLWAGTSQGLYRISPVEKGIRRVIHWSLPHTPVYSIVQDATYRLWVGTEVGLHQISTQKPGSVQRFLPTQQPVLALLVSHKSVLWVSVRNEGIYRYDLQDPTLPLLSHWTGNAKKGLQSNVVTSLYQGPDPKEDVIWLGTRDAGVQVFSQAKNSFRHWEDLITPPGSLQSFFSLYTDRHHNLWAGTYRGLFCINQHTLESQHFSEKLLGERIYSILEDYKGTLWVGSSKGLYRWSGSQFVSDPAYREFPMVSKLYEDRHHQLWIGTGKALYKRNRAGQLTRFEFSSKGPESTIEAIQEMPDGTLWVGTMGGLNRIDTNGRITPYYNQTDDPESLLSNEIYDLHCDRKGQLWVTSSKGLSRLFFRDGQPRFEHFTEQDGLANHVVYGMLEDQEGRFWMSTNRGLSRFDPRTQTFRNYSSRDGLMANEFNTGAFHRSADGTFFFGGIGLLVSFNPQELTESRFTPPVVLTSFRKFEKPFAFDSLLAHDHQLTIQANENFFSFVYNTLDYSSPQKNQYAYLLEGFQTNWNFSGTRRYISFSNLSPGTYTLKVKASNADGLWNDSQILQIPIVVVPPFWQRWWFYVICLLVVGGTAQLIYQSRVRRQVAHLLELEKVKLVENERVRKLAAQDLHDEFGNTITRISMLTEIIKARLPEPSAEVLPLLTKISDNANRMYQGTKDFIWAINPDHDNLYEIAIRLKDFGDDVLDKTGIRFDINGLDESLRNYVLPMGMSRHLIFLFKEAISNTLKHAQATQTFLAFERQGDEATIRWIDNGQGFDARKSRKGNGLLNMESRARKFEGIFTLESTPAQGTVVSVCIRLPQKKPTVSK</sequence>
<reference evidence="7" key="1">
    <citation type="submission" date="2018-02" db="EMBL/GenBank/DDBJ databases">
        <title>Genome sequencing of Solimonas sp. HR-BB.</title>
        <authorList>
            <person name="Lee Y."/>
            <person name="Jeon C.O."/>
        </authorList>
    </citation>
    <scope>NUCLEOTIDE SEQUENCE [LARGE SCALE GENOMIC DNA]</scope>
    <source>
        <strain evidence="7">HR-U</strain>
    </source>
</reference>
<evidence type="ECO:0000256" key="2">
    <source>
        <dbReference type="SAM" id="SignalP"/>
    </source>
</evidence>
<dbReference type="EMBL" id="PTRA01000001">
    <property type="protein sequence ID" value="PQA59234.1"/>
    <property type="molecule type" value="Genomic_DNA"/>
</dbReference>
<dbReference type="SUPFAM" id="SSF63829">
    <property type="entry name" value="Calcium-dependent phosphotriesterase"/>
    <property type="match status" value="3"/>
</dbReference>
<dbReference type="PANTHER" id="PTHR43547:SF2">
    <property type="entry name" value="HYBRID SIGNAL TRANSDUCTION HISTIDINE KINASE C"/>
    <property type="match status" value="1"/>
</dbReference>
<evidence type="ECO:0000313" key="6">
    <source>
        <dbReference type="EMBL" id="PQA59234.1"/>
    </source>
</evidence>
<proteinExistence type="predicted"/>
<protein>
    <recommendedName>
        <fullName evidence="8">Histidine kinase/HSP90-like ATPase domain-containing protein</fullName>
    </recommendedName>
</protein>
<accession>A0A2S7INC9</accession>
<keyword evidence="1" id="KW-0597">Phosphoprotein</keyword>
<name>A0A2S7INC9_9BACT</name>
<dbReference type="Pfam" id="PF07495">
    <property type="entry name" value="Y_Y_Y"/>
    <property type="match status" value="1"/>
</dbReference>
<evidence type="ECO:0000259" key="3">
    <source>
        <dbReference type="Pfam" id="PF02518"/>
    </source>
</evidence>
<feature type="domain" description="Histidine kinase/HSP90-like ATPase" evidence="3">
    <location>
        <begin position="914"/>
        <end position="1002"/>
    </location>
</feature>
<dbReference type="GO" id="GO:0046983">
    <property type="term" value="F:protein dimerization activity"/>
    <property type="evidence" value="ECO:0007669"/>
    <property type="project" value="InterPro"/>
</dbReference>
<dbReference type="Pfam" id="PF07730">
    <property type="entry name" value="HisKA_3"/>
    <property type="match status" value="1"/>
</dbReference>
<evidence type="ECO:0000313" key="7">
    <source>
        <dbReference type="Proteomes" id="UP000239590"/>
    </source>
</evidence>
<feature type="domain" description="Two component regulator three Y" evidence="4">
    <location>
        <begin position="688"/>
        <end position="752"/>
    </location>
</feature>
<dbReference type="Pfam" id="PF02518">
    <property type="entry name" value="HATPase_c"/>
    <property type="match status" value="1"/>
</dbReference>
<keyword evidence="2" id="KW-0732">Signal</keyword>
<keyword evidence="7" id="KW-1185">Reference proteome</keyword>
<dbReference type="InterPro" id="IPR003594">
    <property type="entry name" value="HATPase_dom"/>
</dbReference>
<feature type="signal peptide" evidence="2">
    <location>
        <begin position="1"/>
        <end position="19"/>
    </location>
</feature>
<dbReference type="InterPro" id="IPR036890">
    <property type="entry name" value="HATPase_C_sf"/>
</dbReference>
<feature type="domain" description="Signal transduction histidine kinase subgroup 3 dimerisation and phosphoacceptor" evidence="5">
    <location>
        <begin position="804"/>
        <end position="868"/>
    </location>
</feature>
<dbReference type="InterPro" id="IPR011123">
    <property type="entry name" value="Y_Y_Y"/>
</dbReference>
<dbReference type="CDD" id="cd00146">
    <property type="entry name" value="PKD"/>
    <property type="match status" value="1"/>
</dbReference>
<evidence type="ECO:0000259" key="5">
    <source>
        <dbReference type="Pfam" id="PF07730"/>
    </source>
</evidence>
<dbReference type="InterPro" id="IPR013783">
    <property type="entry name" value="Ig-like_fold"/>
</dbReference>
<dbReference type="Gene3D" id="3.30.565.10">
    <property type="entry name" value="Histidine kinase-like ATPase, C-terminal domain"/>
    <property type="match status" value="1"/>
</dbReference>
<dbReference type="CDD" id="cd16917">
    <property type="entry name" value="HATPase_UhpB-NarQ-NarX-like"/>
    <property type="match status" value="1"/>
</dbReference>
<evidence type="ECO:0000259" key="4">
    <source>
        <dbReference type="Pfam" id="PF07495"/>
    </source>
</evidence>
<gene>
    <name evidence="6" type="ORF">C5O19_06160</name>
</gene>
<dbReference type="InterPro" id="IPR011712">
    <property type="entry name" value="Sig_transdc_His_kin_sub3_dim/P"/>
</dbReference>
<dbReference type="GO" id="GO:0000155">
    <property type="term" value="F:phosphorelay sensor kinase activity"/>
    <property type="evidence" value="ECO:0007669"/>
    <property type="project" value="InterPro"/>
</dbReference>
<dbReference type="AlphaFoldDB" id="A0A2S7INC9"/>
<dbReference type="SUPFAM" id="SSF55874">
    <property type="entry name" value="ATPase domain of HSP90 chaperone/DNA topoisomerase II/histidine kinase"/>
    <property type="match status" value="1"/>
</dbReference>
<dbReference type="RefSeq" id="WP_104710571.1">
    <property type="nucleotide sequence ID" value="NZ_PTRA01000001.1"/>
</dbReference>
<evidence type="ECO:0008006" key="8">
    <source>
        <dbReference type="Google" id="ProtNLM"/>
    </source>
</evidence>
<dbReference type="GO" id="GO:0016020">
    <property type="term" value="C:membrane"/>
    <property type="evidence" value="ECO:0007669"/>
    <property type="project" value="InterPro"/>
</dbReference>
<feature type="chain" id="PRO_5015621263" description="Histidine kinase/HSP90-like ATPase domain-containing protein" evidence="2">
    <location>
        <begin position="20"/>
        <end position="1010"/>
    </location>
</feature>
<dbReference type="OrthoDB" id="9778366at2"/>
<evidence type="ECO:0000256" key="1">
    <source>
        <dbReference type="ARBA" id="ARBA00022553"/>
    </source>
</evidence>
<dbReference type="InterPro" id="IPR011110">
    <property type="entry name" value="Reg_prop"/>
</dbReference>
<dbReference type="Gene3D" id="2.60.40.10">
    <property type="entry name" value="Immunoglobulins"/>
    <property type="match status" value="1"/>
</dbReference>
<dbReference type="Gene3D" id="1.20.5.1930">
    <property type="match status" value="1"/>
</dbReference>